<dbReference type="AlphaFoldDB" id="A0A1G1L1N6"/>
<keyword evidence="13" id="KW-0482">Metalloprotease</keyword>
<keyword evidence="11" id="KW-0809">Transit peptide</keyword>
<evidence type="ECO:0000256" key="5">
    <source>
        <dbReference type="ARBA" id="ARBA00022692"/>
    </source>
</evidence>
<dbReference type="GO" id="GO:0006508">
    <property type="term" value="P:proteolysis"/>
    <property type="evidence" value="ECO:0007669"/>
    <property type="project" value="UniProtKB-KW"/>
</dbReference>
<keyword evidence="4" id="KW-0645">Protease</keyword>
<keyword evidence="7" id="KW-0547">Nucleotide-binding</keyword>
<keyword evidence="5 16" id="KW-0812">Transmembrane</keyword>
<dbReference type="SUPFAM" id="SSF52540">
    <property type="entry name" value="P-loop containing nucleoside triphosphate hydrolases"/>
    <property type="match status" value="1"/>
</dbReference>
<protein>
    <recommendedName>
        <fullName evidence="17">AAA+ ATPase domain-containing protein</fullName>
    </recommendedName>
</protein>
<evidence type="ECO:0000256" key="8">
    <source>
        <dbReference type="ARBA" id="ARBA00022801"/>
    </source>
</evidence>
<keyword evidence="9" id="KW-0862">Zinc</keyword>
<dbReference type="GO" id="GO:0046872">
    <property type="term" value="F:metal ion binding"/>
    <property type="evidence" value="ECO:0007669"/>
    <property type="project" value="UniProtKB-KW"/>
</dbReference>
<keyword evidence="8" id="KW-0378">Hydrolase</keyword>
<dbReference type="GO" id="GO:0004222">
    <property type="term" value="F:metalloendopeptidase activity"/>
    <property type="evidence" value="ECO:0007669"/>
    <property type="project" value="InterPro"/>
</dbReference>
<dbReference type="InterPro" id="IPR027417">
    <property type="entry name" value="P-loop_NTPase"/>
</dbReference>
<dbReference type="Gene3D" id="1.10.8.60">
    <property type="match status" value="1"/>
</dbReference>
<dbReference type="GO" id="GO:0030163">
    <property type="term" value="P:protein catabolic process"/>
    <property type="evidence" value="ECO:0007669"/>
    <property type="project" value="TreeGrafter"/>
</dbReference>
<dbReference type="InterPro" id="IPR037219">
    <property type="entry name" value="Peptidase_M41-like"/>
</dbReference>
<evidence type="ECO:0000256" key="11">
    <source>
        <dbReference type="ARBA" id="ARBA00022946"/>
    </source>
</evidence>
<evidence type="ECO:0000256" key="2">
    <source>
        <dbReference type="ARBA" id="ARBA00004141"/>
    </source>
</evidence>
<dbReference type="Pfam" id="PF17862">
    <property type="entry name" value="AAA_lid_3"/>
    <property type="match status" value="1"/>
</dbReference>
<comment type="cofactor">
    <cofactor evidence="1">
        <name>Zn(2+)</name>
        <dbReference type="ChEBI" id="CHEBI:29105"/>
    </cofactor>
</comment>
<evidence type="ECO:0000256" key="14">
    <source>
        <dbReference type="ARBA" id="ARBA00023136"/>
    </source>
</evidence>
<evidence type="ECO:0000256" key="3">
    <source>
        <dbReference type="ARBA" id="ARBA00010044"/>
    </source>
</evidence>
<evidence type="ECO:0000256" key="9">
    <source>
        <dbReference type="ARBA" id="ARBA00022833"/>
    </source>
</evidence>
<evidence type="ECO:0000256" key="6">
    <source>
        <dbReference type="ARBA" id="ARBA00022723"/>
    </source>
</evidence>
<reference evidence="18 19" key="1">
    <citation type="journal article" date="2016" name="Nat. Commun.">
        <title>Thousands of microbial genomes shed light on interconnected biogeochemical processes in an aquifer system.</title>
        <authorList>
            <person name="Anantharaman K."/>
            <person name="Brown C.T."/>
            <person name="Hug L.A."/>
            <person name="Sharon I."/>
            <person name="Castelle C.J."/>
            <person name="Probst A.J."/>
            <person name="Thomas B.C."/>
            <person name="Singh A."/>
            <person name="Wilkins M.J."/>
            <person name="Karaoz U."/>
            <person name="Brodie E.L."/>
            <person name="Williams K.H."/>
            <person name="Hubbard S.S."/>
            <person name="Banfield J.F."/>
        </authorList>
    </citation>
    <scope>NUCLEOTIDE SEQUENCE [LARGE SCALE GENOMIC DNA]</scope>
</reference>
<dbReference type="Gene3D" id="3.40.50.300">
    <property type="entry name" value="P-loop containing nucleotide triphosphate hydrolases"/>
    <property type="match status" value="1"/>
</dbReference>
<comment type="subcellular location">
    <subcellularLocation>
        <location evidence="2">Membrane</location>
        <topology evidence="2">Multi-pass membrane protein</topology>
    </subcellularLocation>
</comment>
<dbReference type="GO" id="GO:0005524">
    <property type="term" value="F:ATP binding"/>
    <property type="evidence" value="ECO:0007669"/>
    <property type="project" value="UniProtKB-KW"/>
</dbReference>
<comment type="caution">
    <text evidence="18">The sequence shown here is derived from an EMBL/GenBank/DDBJ whole genome shotgun (WGS) entry which is preliminary data.</text>
</comment>
<evidence type="ECO:0000313" key="19">
    <source>
        <dbReference type="Proteomes" id="UP000178187"/>
    </source>
</evidence>
<dbReference type="InterPro" id="IPR000642">
    <property type="entry name" value="Peptidase_M41"/>
</dbReference>
<dbReference type="Proteomes" id="UP000178187">
    <property type="component" value="Unassembled WGS sequence"/>
</dbReference>
<feature type="domain" description="AAA+ ATPase" evidence="17">
    <location>
        <begin position="127"/>
        <end position="271"/>
    </location>
</feature>
<evidence type="ECO:0000256" key="1">
    <source>
        <dbReference type="ARBA" id="ARBA00001947"/>
    </source>
</evidence>
<dbReference type="EMBL" id="MHFR01000016">
    <property type="protein sequence ID" value="OGW99046.1"/>
    <property type="molecule type" value="Genomic_DNA"/>
</dbReference>
<organism evidence="18 19">
    <name type="scientific">Candidatus Danuiimicrobium aquiferis</name>
    <dbReference type="NCBI Taxonomy" id="1801832"/>
    <lineage>
        <taxon>Bacteria</taxon>
        <taxon>Pseudomonadati</taxon>
        <taxon>Candidatus Omnitrophota</taxon>
        <taxon>Candidatus Danuiimicrobium</taxon>
    </lineage>
</organism>
<evidence type="ECO:0000259" key="17">
    <source>
        <dbReference type="SMART" id="SM00382"/>
    </source>
</evidence>
<dbReference type="Gene3D" id="1.20.58.760">
    <property type="entry name" value="Peptidase M41"/>
    <property type="match status" value="1"/>
</dbReference>
<dbReference type="SMART" id="SM00382">
    <property type="entry name" value="AAA"/>
    <property type="match status" value="1"/>
</dbReference>
<evidence type="ECO:0000256" key="7">
    <source>
        <dbReference type="ARBA" id="ARBA00022741"/>
    </source>
</evidence>
<keyword evidence="14 16" id="KW-0472">Membrane</keyword>
<dbReference type="Pfam" id="PF00004">
    <property type="entry name" value="AAA"/>
    <property type="match status" value="1"/>
</dbReference>
<keyword evidence="6" id="KW-0479">Metal-binding</keyword>
<dbReference type="PANTHER" id="PTHR23076">
    <property type="entry name" value="METALLOPROTEASE M41 FTSH"/>
    <property type="match status" value="1"/>
</dbReference>
<evidence type="ECO:0000313" key="18">
    <source>
        <dbReference type="EMBL" id="OGW99046.1"/>
    </source>
</evidence>
<proteinExistence type="inferred from homology"/>
<dbReference type="PANTHER" id="PTHR23076:SF97">
    <property type="entry name" value="ATP-DEPENDENT ZINC METALLOPROTEASE YME1L1"/>
    <property type="match status" value="1"/>
</dbReference>
<dbReference type="Pfam" id="PF01434">
    <property type="entry name" value="Peptidase_M41"/>
    <property type="match status" value="1"/>
</dbReference>
<dbReference type="InterPro" id="IPR003959">
    <property type="entry name" value="ATPase_AAA_core"/>
</dbReference>
<keyword evidence="10" id="KW-0067">ATP-binding</keyword>
<dbReference type="InterPro" id="IPR003593">
    <property type="entry name" value="AAA+_ATPase"/>
</dbReference>
<evidence type="ECO:0000256" key="13">
    <source>
        <dbReference type="ARBA" id="ARBA00023049"/>
    </source>
</evidence>
<evidence type="ECO:0000256" key="16">
    <source>
        <dbReference type="SAM" id="Phobius"/>
    </source>
</evidence>
<evidence type="ECO:0000256" key="15">
    <source>
        <dbReference type="SAM" id="MobiDB-lite"/>
    </source>
</evidence>
<dbReference type="InterPro" id="IPR041569">
    <property type="entry name" value="AAA_lid_3"/>
</dbReference>
<keyword evidence="12 16" id="KW-1133">Transmembrane helix</keyword>
<feature type="transmembrane region" description="Helical" evidence="16">
    <location>
        <begin position="16"/>
        <end position="37"/>
    </location>
</feature>
<feature type="region of interest" description="Disordered" evidence="15">
    <location>
        <begin position="538"/>
        <end position="557"/>
    </location>
</feature>
<sequence length="557" mass="62285">MSKFGRRFKMNLMNHWVKLAITLSVVIMIGLSIWGMASLESYYRNITLATMPINMLMMAVNAVVFVFLYTMVMQGGFSKIDTKSVNAKEVNIKFSDVVGMDEAKEEAWEVVQLIKDHSKLKKIGGKILRGILMLGPPGCGKTYLAKAIATEAGLPFLSMSASEFVEVFVGVGASRVRKLFKKARQLAYGFGGCIIFVDELDAVGRNRAFNQFGGSETNTTLNQLLVGMDGLDSQQENVIVIGATNAPEDSLDAALLRPGRFDRKVYVVRPNLEDRAKMFAYYLEKVKHDSSIDVAVLARKAIGKSPAEIENIVKESALISVRKGLDVITYKEITEAVERIELGIKNKIKMNPREREMVAYHETGHLMVTYLLHPRDDVFKASIIPRRSSLGVVHPTPREEWFVHDREAISADIKVCVASYVAERLKFNTTTSGVSADFQHAMRIAHQMVWKLGMGPSGYIGDYSSIPENQLAETIKTKLNDDTNKILKDCMDECEALLKKENEIFERFAHELLVKDELEYDEIEAIFNEYGKSNPRIFGGKGTSFDKGPGTDSQQKT</sequence>
<feature type="transmembrane region" description="Helical" evidence="16">
    <location>
        <begin position="49"/>
        <end position="69"/>
    </location>
</feature>
<evidence type="ECO:0000256" key="12">
    <source>
        <dbReference type="ARBA" id="ARBA00022989"/>
    </source>
</evidence>
<gene>
    <name evidence="18" type="ORF">A3G33_01330</name>
</gene>
<evidence type="ECO:0000256" key="4">
    <source>
        <dbReference type="ARBA" id="ARBA00022670"/>
    </source>
</evidence>
<dbReference type="FunFam" id="3.40.50.300:FF:000277">
    <property type="entry name" value="ATP-dependent zinc metalloprotease FtsH"/>
    <property type="match status" value="1"/>
</dbReference>
<evidence type="ECO:0000256" key="10">
    <source>
        <dbReference type="ARBA" id="ARBA00022840"/>
    </source>
</evidence>
<comment type="similarity">
    <text evidence="3">In the C-terminal section; belongs to the peptidase M41 family.</text>
</comment>
<dbReference type="GO" id="GO:0016887">
    <property type="term" value="F:ATP hydrolysis activity"/>
    <property type="evidence" value="ECO:0007669"/>
    <property type="project" value="InterPro"/>
</dbReference>
<dbReference type="GO" id="GO:0004176">
    <property type="term" value="F:ATP-dependent peptidase activity"/>
    <property type="evidence" value="ECO:0007669"/>
    <property type="project" value="InterPro"/>
</dbReference>
<dbReference type="SUPFAM" id="SSF140990">
    <property type="entry name" value="FtsH protease domain-like"/>
    <property type="match status" value="1"/>
</dbReference>
<accession>A0A1G1L1N6</accession>
<name>A0A1G1L1N6_9BACT</name>
<dbReference type="GO" id="GO:0005886">
    <property type="term" value="C:plasma membrane"/>
    <property type="evidence" value="ECO:0007669"/>
    <property type="project" value="TreeGrafter"/>
</dbReference>